<dbReference type="GO" id="GO:0016592">
    <property type="term" value="C:mediator complex"/>
    <property type="evidence" value="ECO:0007669"/>
    <property type="project" value="InterPro"/>
</dbReference>
<gene>
    <name evidence="10" type="ORF">g.36442</name>
</gene>
<sequence length="154" mass="18040">MASKLAPESDEQAKLRFQVELEFVQCLANPNYLNFLAQRGYFKDTTFINYLNYLLYWKNAEYAKYLKYPMCLYFLDLLQYEHFRRELVNSQCAKFIDDQQVLLWQHYTRRRMRLLQNQADSVANLQASNSIPSGPGSNNANITNGTGQPTMKNS</sequence>
<protein>
    <recommendedName>
        <fullName evidence="3 8">Mediator of RNA polymerase II transcription subunit 31</fullName>
    </recommendedName>
</protein>
<evidence type="ECO:0000256" key="5">
    <source>
        <dbReference type="ARBA" id="ARBA00023159"/>
    </source>
</evidence>
<dbReference type="InterPro" id="IPR038089">
    <property type="entry name" value="Med31_sf"/>
</dbReference>
<keyword evidence="5 8" id="KW-0010">Activator</keyword>
<dbReference type="Pfam" id="PF05669">
    <property type="entry name" value="Med31"/>
    <property type="match status" value="1"/>
</dbReference>
<dbReference type="AlphaFoldDB" id="A0A1B6EQ58"/>
<dbReference type="Gene3D" id="1.10.10.1340">
    <property type="entry name" value="Mediator of RNA polymerase II, submodule Med31 (Soh1)"/>
    <property type="match status" value="1"/>
</dbReference>
<evidence type="ECO:0000313" key="10">
    <source>
        <dbReference type="EMBL" id="JAS40058.1"/>
    </source>
</evidence>
<evidence type="ECO:0000256" key="6">
    <source>
        <dbReference type="ARBA" id="ARBA00023163"/>
    </source>
</evidence>
<comment type="subunit">
    <text evidence="8">Component of the Mediator complex.</text>
</comment>
<feature type="compositionally biased region" description="Polar residues" evidence="9">
    <location>
        <begin position="142"/>
        <end position="154"/>
    </location>
</feature>
<dbReference type="FunFam" id="1.10.10.1340:FF:000001">
    <property type="entry name" value="Mediator of RNA polymerase II transcription subunit 31"/>
    <property type="match status" value="1"/>
</dbReference>
<evidence type="ECO:0000256" key="2">
    <source>
        <dbReference type="ARBA" id="ARBA00006378"/>
    </source>
</evidence>
<dbReference type="PANTHER" id="PTHR13186">
    <property type="entry name" value="MEDIATOR OF RNA POLYMERASE II TRANSCRIPTION SUBUNIT 31"/>
    <property type="match status" value="1"/>
</dbReference>
<comment type="function">
    <text evidence="8">Component of the Mediator complex, a coactivator involved in the regulated transcription of nearly all RNA polymerase II-dependent genes. Mediator functions as a bridge to convey information from gene-specific regulatory proteins to the basal RNA polymerase II transcription machinery. Mediator is recruited to promoters by direct interactions with regulatory proteins and serves as a scaffold for the assembly of a functional preinitiation complex with RNA polymerase II and the general transcription factors.</text>
</comment>
<keyword evidence="7 8" id="KW-0539">Nucleus</keyword>
<evidence type="ECO:0000256" key="8">
    <source>
        <dbReference type="RuleBase" id="RU364129"/>
    </source>
</evidence>
<dbReference type="InterPro" id="IPR008831">
    <property type="entry name" value="Mediator_Med31"/>
</dbReference>
<comment type="subcellular location">
    <subcellularLocation>
        <location evidence="1 8">Nucleus</location>
    </subcellularLocation>
</comment>
<feature type="compositionally biased region" description="Low complexity" evidence="9">
    <location>
        <begin position="127"/>
        <end position="141"/>
    </location>
</feature>
<evidence type="ECO:0000256" key="1">
    <source>
        <dbReference type="ARBA" id="ARBA00004123"/>
    </source>
</evidence>
<keyword evidence="4 8" id="KW-0805">Transcription regulation</keyword>
<dbReference type="GO" id="GO:0006355">
    <property type="term" value="P:regulation of DNA-templated transcription"/>
    <property type="evidence" value="ECO:0007669"/>
    <property type="project" value="InterPro"/>
</dbReference>
<organism evidence="10">
    <name type="scientific">Cuerna arida</name>
    <dbReference type="NCBI Taxonomy" id="1464854"/>
    <lineage>
        <taxon>Eukaryota</taxon>
        <taxon>Metazoa</taxon>
        <taxon>Ecdysozoa</taxon>
        <taxon>Arthropoda</taxon>
        <taxon>Hexapoda</taxon>
        <taxon>Insecta</taxon>
        <taxon>Pterygota</taxon>
        <taxon>Neoptera</taxon>
        <taxon>Paraneoptera</taxon>
        <taxon>Hemiptera</taxon>
        <taxon>Auchenorrhyncha</taxon>
        <taxon>Membracoidea</taxon>
        <taxon>Cicadellidae</taxon>
        <taxon>Cicadellinae</taxon>
        <taxon>Proconiini</taxon>
        <taxon>Cuerna</taxon>
    </lineage>
</organism>
<evidence type="ECO:0000256" key="7">
    <source>
        <dbReference type="ARBA" id="ARBA00023242"/>
    </source>
</evidence>
<feature type="region of interest" description="Disordered" evidence="9">
    <location>
        <begin position="126"/>
        <end position="154"/>
    </location>
</feature>
<evidence type="ECO:0000256" key="3">
    <source>
        <dbReference type="ARBA" id="ARBA00019660"/>
    </source>
</evidence>
<dbReference type="GO" id="GO:0003712">
    <property type="term" value="F:transcription coregulator activity"/>
    <property type="evidence" value="ECO:0007669"/>
    <property type="project" value="InterPro"/>
</dbReference>
<name>A0A1B6EQ58_9HEMI</name>
<proteinExistence type="inferred from homology"/>
<evidence type="ECO:0000256" key="9">
    <source>
        <dbReference type="SAM" id="MobiDB-lite"/>
    </source>
</evidence>
<reference evidence="10" key="1">
    <citation type="submission" date="2015-11" db="EMBL/GenBank/DDBJ databases">
        <title>De novo transcriptome assembly of four potential Pierce s Disease insect vectors from Arizona vineyards.</title>
        <authorList>
            <person name="Tassone E.E."/>
        </authorList>
    </citation>
    <scope>NUCLEOTIDE SEQUENCE</scope>
</reference>
<evidence type="ECO:0000256" key="4">
    <source>
        <dbReference type="ARBA" id="ARBA00023015"/>
    </source>
</evidence>
<keyword evidence="6 8" id="KW-0804">Transcription</keyword>
<accession>A0A1B6EQ58</accession>
<dbReference type="EMBL" id="GECZ01029711">
    <property type="protein sequence ID" value="JAS40058.1"/>
    <property type="molecule type" value="Transcribed_RNA"/>
</dbReference>
<comment type="similarity">
    <text evidence="2 8">Belongs to the Mediator complex subunit 31 family.</text>
</comment>